<evidence type="ECO:0000313" key="2">
    <source>
        <dbReference type="Proteomes" id="UP000186817"/>
    </source>
</evidence>
<dbReference type="OMA" id="WADYSKA"/>
<dbReference type="AlphaFoldDB" id="A0A1Q9BWT6"/>
<dbReference type="Gene3D" id="3.40.220.10">
    <property type="entry name" value="Leucine Aminopeptidase, subunit E, domain 1"/>
    <property type="match status" value="1"/>
</dbReference>
<dbReference type="OrthoDB" id="10266717at2759"/>
<proteinExistence type="predicted"/>
<evidence type="ECO:0000313" key="1">
    <source>
        <dbReference type="EMBL" id="OLP75104.1"/>
    </source>
</evidence>
<dbReference type="GO" id="GO:0140291">
    <property type="term" value="P:peptidyl-glutamate ADP-deribosylation"/>
    <property type="evidence" value="ECO:0007669"/>
    <property type="project" value="TreeGrafter"/>
</dbReference>
<dbReference type="InterPro" id="IPR043472">
    <property type="entry name" value="Macro_dom-like"/>
</dbReference>
<dbReference type="Proteomes" id="UP000186817">
    <property type="component" value="Unassembled WGS sequence"/>
</dbReference>
<organism evidence="1 2">
    <name type="scientific">Symbiodinium microadriaticum</name>
    <name type="common">Dinoflagellate</name>
    <name type="synonym">Zooxanthella microadriatica</name>
    <dbReference type="NCBI Taxonomy" id="2951"/>
    <lineage>
        <taxon>Eukaryota</taxon>
        <taxon>Sar</taxon>
        <taxon>Alveolata</taxon>
        <taxon>Dinophyceae</taxon>
        <taxon>Suessiales</taxon>
        <taxon>Symbiodiniaceae</taxon>
        <taxon>Symbiodinium</taxon>
    </lineage>
</organism>
<comment type="caution">
    <text evidence="1">The sequence shown here is derived from an EMBL/GenBank/DDBJ whole genome shotgun (WGS) entry which is preliminary data.</text>
</comment>
<keyword evidence="2" id="KW-1185">Reference proteome</keyword>
<dbReference type="PANTHER" id="PTHR12521">
    <property type="entry name" value="PROTEIN C6ORF130"/>
    <property type="match status" value="1"/>
</dbReference>
<name>A0A1Q9BWT6_SYMMI</name>
<sequence length="239" mass="25811">MDENLASRDVPTSTWILKDEGSAIRPERSQFSFSNVRRFAAIPSPRPMPVEEVSGDLLSCEEQYIVQQSNCVTDYAAGLAAAIAEKFPHADVYKASARQDRGTDKSGDVPGTIAVLGGPCAATGQEQRGVINLFGQWAPGKPRTGPATAEYKGRKAAPGVIDDEKQRMEWFRKGLLDIAEIPGLESIAFPHQIGCGLAGGNWADYSKALDEFSEMMAEKNVKVKVYKMVEAAAVGCLDV</sequence>
<dbReference type="InterPro" id="IPR050892">
    <property type="entry name" value="ADP-ribose_metab_enzymes"/>
</dbReference>
<dbReference type="EMBL" id="LSRX01002796">
    <property type="protein sequence ID" value="OLP75104.1"/>
    <property type="molecule type" value="Genomic_DNA"/>
</dbReference>
<accession>A0A1Q9BWT6</accession>
<protein>
    <recommendedName>
        <fullName evidence="3">Macro domain-containing protein</fullName>
    </recommendedName>
</protein>
<dbReference type="PANTHER" id="PTHR12521:SF0">
    <property type="entry name" value="ADP-RIBOSE GLYCOHYDROLASE OARD1"/>
    <property type="match status" value="1"/>
</dbReference>
<dbReference type="SUPFAM" id="SSF52949">
    <property type="entry name" value="Macro domain-like"/>
    <property type="match status" value="1"/>
</dbReference>
<reference evidence="1 2" key="1">
    <citation type="submission" date="2016-02" db="EMBL/GenBank/DDBJ databases">
        <title>Genome analysis of coral dinoflagellate symbionts highlights evolutionary adaptations to a symbiotic lifestyle.</title>
        <authorList>
            <person name="Aranda M."/>
            <person name="Li Y."/>
            <person name="Liew Y.J."/>
            <person name="Baumgarten S."/>
            <person name="Simakov O."/>
            <person name="Wilson M."/>
            <person name="Piel J."/>
            <person name="Ashoor H."/>
            <person name="Bougouffa S."/>
            <person name="Bajic V.B."/>
            <person name="Ryu T."/>
            <person name="Ravasi T."/>
            <person name="Bayer T."/>
            <person name="Micklem G."/>
            <person name="Kim H."/>
            <person name="Bhak J."/>
            <person name="Lajeunesse T.C."/>
            <person name="Voolstra C.R."/>
        </authorList>
    </citation>
    <scope>NUCLEOTIDE SEQUENCE [LARGE SCALE GENOMIC DNA]</scope>
    <source>
        <strain evidence="1 2">CCMP2467</strain>
    </source>
</reference>
<evidence type="ECO:0008006" key="3">
    <source>
        <dbReference type="Google" id="ProtNLM"/>
    </source>
</evidence>
<gene>
    <name evidence="1" type="ORF">AK812_SmicGene45159</name>
</gene>